<evidence type="ECO:0000313" key="4">
    <source>
        <dbReference type="Proteomes" id="UP000199542"/>
    </source>
</evidence>
<gene>
    <name evidence="3" type="ORF">SAMN02927900_03627</name>
</gene>
<feature type="transmembrane region" description="Helical" evidence="2">
    <location>
        <begin position="401"/>
        <end position="423"/>
    </location>
</feature>
<keyword evidence="2" id="KW-0812">Transmembrane</keyword>
<feature type="coiled-coil region" evidence="1">
    <location>
        <begin position="235"/>
        <end position="327"/>
    </location>
</feature>
<dbReference type="PANTHER" id="PTHR32309:SF13">
    <property type="entry name" value="FERRIC ENTEROBACTIN TRANSPORT PROTEIN FEPE"/>
    <property type="match status" value="1"/>
</dbReference>
<dbReference type="EMBL" id="FMTM01000005">
    <property type="protein sequence ID" value="SCW66690.1"/>
    <property type="molecule type" value="Genomic_DNA"/>
</dbReference>
<dbReference type="InterPro" id="IPR050445">
    <property type="entry name" value="Bact_polysacc_biosynth/exp"/>
</dbReference>
<keyword evidence="1" id="KW-0175">Coiled coil</keyword>
<keyword evidence="2" id="KW-1133">Transmembrane helix</keyword>
<protein>
    <submittedName>
        <fullName evidence="3">Capsular polysaccharide transport system permease protein</fullName>
    </submittedName>
</protein>
<evidence type="ECO:0000313" key="3">
    <source>
        <dbReference type="EMBL" id="SCW66690.1"/>
    </source>
</evidence>
<evidence type="ECO:0000256" key="2">
    <source>
        <dbReference type="SAM" id="Phobius"/>
    </source>
</evidence>
<dbReference type="Proteomes" id="UP000199542">
    <property type="component" value="Unassembled WGS sequence"/>
</dbReference>
<accession>A0A1G4SC61</accession>
<reference evidence="3 4" key="1">
    <citation type="submission" date="2016-10" db="EMBL/GenBank/DDBJ databases">
        <authorList>
            <person name="de Groot N.N."/>
        </authorList>
    </citation>
    <scope>NUCLEOTIDE SEQUENCE [LARGE SCALE GENOMIC DNA]</scope>
    <source>
        <strain evidence="3 4">CGMCC 1.3401</strain>
    </source>
</reference>
<name>A0A1G4SC61_9HYPH</name>
<dbReference type="GO" id="GO:0004713">
    <property type="term" value="F:protein tyrosine kinase activity"/>
    <property type="evidence" value="ECO:0007669"/>
    <property type="project" value="TreeGrafter"/>
</dbReference>
<dbReference type="AlphaFoldDB" id="A0A1G4SC61"/>
<organism evidence="3 4">
    <name type="scientific">Rhizobium mongolense subsp. loessense</name>
    <dbReference type="NCBI Taxonomy" id="158890"/>
    <lineage>
        <taxon>Bacteria</taxon>
        <taxon>Pseudomonadati</taxon>
        <taxon>Pseudomonadota</taxon>
        <taxon>Alphaproteobacteria</taxon>
        <taxon>Hyphomicrobiales</taxon>
        <taxon>Rhizobiaceae</taxon>
        <taxon>Rhizobium/Agrobacterium group</taxon>
        <taxon>Rhizobium</taxon>
    </lineage>
</organism>
<sequence>MTSANPPSSESKMTELRALAKRPSIALLDNLLKHEVRPAKPETPQPNQKKPLHGSVKVGHLKLRHLIISASFALVVALPTALASFYMFFIAADQYHSSAAFAVRSIDGKVSGDLLGMFTQSTGGSTTGSDSYMLLDYIESERMIEAVEKVVDLDSVFARRGADFYFSMTSGLPIEERLEYWKRMVHVDYDHSSSILSLTIKTFDPESARNIASLIIGESERLINDLSLKARNDVLKASQDEVALAEARLSSARNALRNFRDLSQEADPVEAAKLVGQLVASLEQQLTQLNADLTTARTRMAADSPRIRVITTRIKSLEKQLEQEKQRFGSGAAGGADRGDVANRMLQFEELETEREFAEKAYTGALASLEQARMDANNEQRYLATFIQPTLSQLAQYPSRFMGAALVFLGCLFAWGVSVMAYYNIRDRN</sequence>
<dbReference type="GO" id="GO:0005886">
    <property type="term" value="C:plasma membrane"/>
    <property type="evidence" value="ECO:0007669"/>
    <property type="project" value="TreeGrafter"/>
</dbReference>
<keyword evidence="2" id="KW-0472">Membrane</keyword>
<dbReference type="PANTHER" id="PTHR32309">
    <property type="entry name" value="TYROSINE-PROTEIN KINASE"/>
    <property type="match status" value="1"/>
</dbReference>
<evidence type="ECO:0000256" key="1">
    <source>
        <dbReference type="SAM" id="Coils"/>
    </source>
</evidence>
<proteinExistence type="predicted"/>
<feature type="transmembrane region" description="Helical" evidence="2">
    <location>
        <begin position="66"/>
        <end position="89"/>
    </location>
</feature>